<dbReference type="InterPro" id="IPR013094">
    <property type="entry name" value="AB_hydrolase_3"/>
</dbReference>
<accession>A0A9P4U2B9</accession>
<sequence length="317" mass="35599">MAEYRHLSIPDPEWKDFPINIPTGTRIEPITPWLRDKVPITHEAGLDIYEIDIKARDAHAICCRVYSKVHEQSAFPLLVYNHSGGYVKGSLETDDRCCRLLARELDVVVLSVEYRLAPENKFPKGFEDCFDVVRWCTSRQLDLGVDLNRGFILGGTSAGANIAAGIAHLARDEKLKPPITGLVLLAGSFCSHEAILERYEDRLLSIVELTDAPGLTLAQIDYFAREYGAPPTDPRYTTLLFDSHAGLAKKAYVSVCGWDPKRDDSFLFEQLLKEAGTETVLDVNPGLPHAFWTDCPELPVSIAWEKRLVEGVRWMLE</sequence>
<feature type="domain" description="Alpha/beta hydrolase fold-3" evidence="1">
    <location>
        <begin position="78"/>
        <end position="292"/>
    </location>
</feature>
<dbReference type="Gene3D" id="3.40.50.1820">
    <property type="entry name" value="alpha/beta hydrolase"/>
    <property type="match status" value="1"/>
</dbReference>
<dbReference type="InterPro" id="IPR050466">
    <property type="entry name" value="Carboxylest/Gibb_receptor"/>
</dbReference>
<dbReference type="PANTHER" id="PTHR23024:SF166">
    <property type="entry name" value="ALPHA_BETA HYDROLASE FOLD-3 DOMAIN-CONTAINING PROTEIN-RELATED"/>
    <property type="match status" value="1"/>
</dbReference>
<dbReference type="OrthoDB" id="408631at2759"/>
<keyword evidence="3" id="KW-1185">Reference proteome</keyword>
<dbReference type="InterPro" id="IPR029058">
    <property type="entry name" value="AB_hydrolase_fold"/>
</dbReference>
<proteinExistence type="predicted"/>
<dbReference type="AlphaFoldDB" id="A0A9P4U2B9"/>
<protein>
    <recommendedName>
        <fullName evidence="1">Alpha/beta hydrolase fold-3 domain-containing protein</fullName>
    </recommendedName>
</protein>
<evidence type="ECO:0000259" key="1">
    <source>
        <dbReference type="Pfam" id="PF07859"/>
    </source>
</evidence>
<comment type="caution">
    <text evidence="2">The sequence shown here is derived from an EMBL/GenBank/DDBJ whole genome shotgun (WGS) entry which is preliminary data.</text>
</comment>
<dbReference type="Pfam" id="PF07859">
    <property type="entry name" value="Abhydrolase_3"/>
    <property type="match status" value="1"/>
</dbReference>
<dbReference type="Proteomes" id="UP000800235">
    <property type="component" value="Unassembled WGS sequence"/>
</dbReference>
<reference evidence="2" key="1">
    <citation type="journal article" date="2020" name="Stud. Mycol.">
        <title>101 Dothideomycetes genomes: a test case for predicting lifestyles and emergence of pathogens.</title>
        <authorList>
            <person name="Haridas S."/>
            <person name="Albert R."/>
            <person name="Binder M."/>
            <person name="Bloem J."/>
            <person name="Labutti K."/>
            <person name="Salamov A."/>
            <person name="Andreopoulos B."/>
            <person name="Baker S."/>
            <person name="Barry K."/>
            <person name="Bills G."/>
            <person name="Bluhm B."/>
            <person name="Cannon C."/>
            <person name="Castanera R."/>
            <person name="Culley D."/>
            <person name="Daum C."/>
            <person name="Ezra D."/>
            <person name="Gonzalez J."/>
            <person name="Henrissat B."/>
            <person name="Kuo A."/>
            <person name="Liang C."/>
            <person name="Lipzen A."/>
            <person name="Lutzoni F."/>
            <person name="Magnuson J."/>
            <person name="Mondo S."/>
            <person name="Nolan M."/>
            <person name="Ohm R."/>
            <person name="Pangilinan J."/>
            <person name="Park H.-J."/>
            <person name="Ramirez L."/>
            <person name="Alfaro M."/>
            <person name="Sun H."/>
            <person name="Tritt A."/>
            <person name="Yoshinaga Y."/>
            <person name="Zwiers L.-H."/>
            <person name="Turgeon B."/>
            <person name="Goodwin S."/>
            <person name="Spatafora J."/>
            <person name="Crous P."/>
            <person name="Grigoriev I."/>
        </authorList>
    </citation>
    <scope>NUCLEOTIDE SEQUENCE</scope>
    <source>
        <strain evidence="2">CBS 130266</strain>
    </source>
</reference>
<dbReference type="SUPFAM" id="SSF53474">
    <property type="entry name" value="alpha/beta-Hydrolases"/>
    <property type="match status" value="1"/>
</dbReference>
<dbReference type="GO" id="GO:0016787">
    <property type="term" value="F:hydrolase activity"/>
    <property type="evidence" value="ECO:0007669"/>
    <property type="project" value="InterPro"/>
</dbReference>
<name>A0A9P4U2B9_9PEZI</name>
<evidence type="ECO:0000313" key="2">
    <source>
        <dbReference type="EMBL" id="KAF2433853.1"/>
    </source>
</evidence>
<dbReference type="PANTHER" id="PTHR23024">
    <property type="entry name" value="ARYLACETAMIDE DEACETYLASE"/>
    <property type="match status" value="1"/>
</dbReference>
<evidence type="ECO:0000313" key="3">
    <source>
        <dbReference type="Proteomes" id="UP000800235"/>
    </source>
</evidence>
<gene>
    <name evidence="2" type="ORF">EJ08DRAFT_607082</name>
</gene>
<dbReference type="EMBL" id="MU007019">
    <property type="protein sequence ID" value="KAF2433853.1"/>
    <property type="molecule type" value="Genomic_DNA"/>
</dbReference>
<organism evidence="2 3">
    <name type="scientific">Tothia fuscella</name>
    <dbReference type="NCBI Taxonomy" id="1048955"/>
    <lineage>
        <taxon>Eukaryota</taxon>
        <taxon>Fungi</taxon>
        <taxon>Dikarya</taxon>
        <taxon>Ascomycota</taxon>
        <taxon>Pezizomycotina</taxon>
        <taxon>Dothideomycetes</taxon>
        <taxon>Pleosporomycetidae</taxon>
        <taxon>Venturiales</taxon>
        <taxon>Cylindrosympodiaceae</taxon>
        <taxon>Tothia</taxon>
    </lineage>
</organism>